<dbReference type="Proteomes" id="UP000195521">
    <property type="component" value="Unassembled WGS sequence"/>
</dbReference>
<organism evidence="1 2">
    <name type="scientific">Plasmodium gonderi</name>
    <dbReference type="NCBI Taxonomy" id="77519"/>
    <lineage>
        <taxon>Eukaryota</taxon>
        <taxon>Sar</taxon>
        <taxon>Alveolata</taxon>
        <taxon>Apicomplexa</taxon>
        <taxon>Aconoidasida</taxon>
        <taxon>Haemosporida</taxon>
        <taxon>Plasmodiidae</taxon>
        <taxon>Plasmodium</taxon>
        <taxon>Plasmodium (Plasmodium)</taxon>
    </lineage>
</organism>
<dbReference type="AlphaFoldDB" id="A0A1Y1JMB2"/>
<proteinExistence type="predicted"/>
<dbReference type="RefSeq" id="XP_028545327.1">
    <property type="nucleotide sequence ID" value="XM_028689526.1"/>
</dbReference>
<accession>A0A1Y1JMB2</accession>
<keyword evidence="2" id="KW-1185">Reference proteome</keyword>
<evidence type="ECO:0000313" key="2">
    <source>
        <dbReference type="Proteomes" id="UP000195521"/>
    </source>
</evidence>
<comment type="caution">
    <text evidence="1">The sequence shown here is derived from an EMBL/GenBank/DDBJ whole genome shotgun (WGS) entry which is preliminary data.</text>
</comment>
<name>A0A1Y1JMB2_PLAGO</name>
<sequence>MDDKINVNKDFAVTRDGQLRHKLSGECSDFNNYLFNNSKFYSMTFFTTCPKVGVYLDHILRNKLQKKPDFNTKANCNYFFYILKNVVQNYGDNCSTTENCYCYMRTKKNPNKISYPAQFSDVCKEEDNVKKYIDKDLFHVLRSLDELHDILNKLKTASSSNYSDFEKFKGHFKSLEGCKYKINGSFKLFLQIHLKYLYEINNSFIKYYNFNLLQYTNYESYLQSRVRMLRKMLKKNNKK</sequence>
<reference evidence="2" key="1">
    <citation type="submission" date="2017-04" db="EMBL/GenBank/DDBJ databases">
        <title>Plasmodium gonderi genome.</title>
        <authorList>
            <person name="Arisue N."/>
            <person name="Honma H."/>
            <person name="Kawai S."/>
            <person name="Tougan T."/>
            <person name="Tanabe K."/>
            <person name="Horii T."/>
        </authorList>
    </citation>
    <scope>NUCLEOTIDE SEQUENCE [LARGE SCALE GENOMIC DNA]</scope>
    <source>
        <strain evidence="2">ATCC 30045</strain>
    </source>
</reference>
<evidence type="ECO:0000313" key="1">
    <source>
        <dbReference type="EMBL" id="GAW82738.1"/>
    </source>
</evidence>
<protein>
    <submittedName>
        <fullName evidence="1">Variable surface protein</fullName>
    </submittedName>
</protein>
<dbReference type="EMBL" id="BDQF01000014">
    <property type="protein sequence ID" value="GAW82738.1"/>
    <property type="molecule type" value="Genomic_DNA"/>
</dbReference>
<gene>
    <name evidence="1" type="ORF">PGO_130100</name>
</gene>
<dbReference type="GeneID" id="39749476"/>